<keyword evidence="5 7" id="KW-0501">Molybdenum cofactor biosynthesis</keyword>
<evidence type="ECO:0000256" key="3">
    <source>
        <dbReference type="ARBA" id="ARBA00010763"/>
    </source>
</evidence>
<feature type="compositionally biased region" description="Low complexity" evidence="8">
    <location>
        <begin position="375"/>
        <end position="394"/>
    </location>
</feature>
<reference evidence="10 11" key="1">
    <citation type="submission" date="2021-05" db="EMBL/GenBank/DDBJ databases">
        <title>Description of Cellulomonas sp. DKR-3 sp. nov.</title>
        <authorList>
            <person name="Dahal R.H."/>
            <person name="Chaudhary D.K."/>
        </authorList>
    </citation>
    <scope>NUCLEOTIDE SEQUENCE [LARGE SCALE GENOMIC DNA]</scope>
    <source>
        <strain evidence="10 11">DKR-3</strain>
    </source>
</reference>
<evidence type="ECO:0000256" key="8">
    <source>
        <dbReference type="SAM" id="MobiDB-lite"/>
    </source>
</evidence>
<evidence type="ECO:0000256" key="1">
    <source>
        <dbReference type="ARBA" id="ARBA00002901"/>
    </source>
</evidence>
<dbReference type="CDD" id="cd00887">
    <property type="entry name" value="MoeA"/>
    <property type="match status" value="1"/>
</dbReference>
<keyword evidence="7" id="KW-0808">Transferase</keyword>
<evidence type="ECO:0000256" key="6">
    <source>
        <dbReference type="ARBA" id="ARBA00047317"/>
    </source>
</evidence>
<dbReference type="Pfam" id="PF03453">
    <property type="entry name" value="MoeA_N"/>
    <property type="match status" value="1"/>
</dbReference>
<evidence type="ECO:0000256" key="7">
    <source>
        <dbReference type="RuleBase" id="RU365090"/>
    </source>
</evidence>
<proteinExistence type="inferred from homology"/>
<sequence>MRGLDEHRAATLALATPLPTVEVHLLDALGLVLAEDVATPEALPRWDNSAMDGYAVRAADVAAARPDAPVRLRVVADLAAGSDDEPEVTPGAAARIMTGAPVPPGADAVVPVELTATAVTGGAWEPDEGAVLVREPVATGAHVRCAGDDAAAGDTVLRAGALVGPAHVAAAASVGRSTLVVHRRPRVAVVSTGDELVPPGEPLRRGQIPDSNSWLLAAAAREAGADVLRLGPERDDPAALHRLLRALDAGEHGAVDAIVTSGGVSAGAYDVVKAALADEPGVAFVPVAVQPGKPQGLGRLPGGTPVWTLPGNPVSSATSFEVFVRPALLRMRGLVDVERPRVPAVAADSWSTPVGRAQLMPVVRADPGADSGTRPGALASDGADPAAARSGDGRVAVRRATPRGSGSHLVARLAVAQGLAVIPAGVEQVRPGDSLEVFWT</sequence>
<keyword evidence="4 7" id="KW-0500">Molybdenum</keyword>
<dbReference type="Gene3D" id="2.170.190.11">
    <property type="entry name" value="Molybdopterin biosynthesis moea protein, domain 3"/>
    <property type="match status" value="1"/>
</dbReference>
<keyword evidence="7" id="KW-0479">Metal-binding</keyword>
<dbReference type="Gene3D" id="2.40.340.10">
    <property type="entry name" value="MoeA, C-terminal, domain IV"/>
    <property type="match status" value="1"/>
</dbReference>
<dbReference type="Gene3D" id="3.40.980.10">
    <property type="entry name" value="MoaB/Mog-like domain"/>
    <property type="match status" value="1"/>
</dbReference>
<organism evidence="10 11">
    <name type="scientific">Cellulomonas fulva</name>
    <dbReference type="NCBI Taxonomy" id="2835530"/>
    <lineage>
        <taxon>Bacteria</taxon>
        <taxon>Bacillati</taxon>
        <taxon>Actinomycetota</taxon>
        <taxon>Actinomycetes</taxon>
        <taxon>Micrococcales</taxon>
        <taxon>Cellulomonadaceae</taxon>
        <taxon>Cellulomonas</taxon>
    </lineage>
</organism>
<keyword evidence="11" id="KW-1185">Reference proteome</keyword>
<comment type="caution">
    <text evidence="10">The sequence shown here is derived from an EMBL/GenBank/DDBJ whole genome shotgun (WGS) entry which is preliminary data.</text>
</comment>
<comment type="catalytic activity">
    <reaction evidence="6">
        <text>adenylyl-molybdopterin + molybdate = Mo-molybdopterin + AMP + H(+)</text>
        <dbReference type="Rhea" id="RHEA:35047"/>
        <dbReference type="ChEBI" id="CHEBI:15378"/>
        <dbReference type="ChEBI" id="CHEBI:36264"/>
        <dbReference type="ChEBI" id="CHEBI:62727"/>
        <dbReference type="ChEBI" id="CHEBI:71302"/>
        <dbReference type="ChEBI" id="CHEBI:456215"/>
        <dbReference type="EC" id="2.10.1.1"/>
    </reaction>
</comment>
<comment type="similarity">
    <text evidence="3 7">Belongs to the MoeA family.</text>
</comment>
<dbReference type="PANTHER" id="PTHR10192">
    <property type="entry name" value="MOLYBDOPTERIN BIOSYNTHESIS PROTEIN"/>
    <property type="match status" value="1"/>
</dbReference>
<feature type="region of interest" description="Disordered" evidence="8">
    <location>
        <begin position="366"/>
        <end position="394"/>
    </location>
</feature>
<dbReference type="InterPro" id="IPR036135">
    <property type="entry name" value="MoeA_linker/N_sf"/>
</dbReference>
<comment type="pathway">
    <text evidence="2 7">Cofactor biosynthesis; molybdopterin biosynthesis.</text>
</comment>
<accession>A0ABS5TW83</accession>
<gene>
    <name evidence="10" type="ORF">KIN34_03820</name>
</gene>
<evidence type="ECO:0000313" key="10">
    <source>
        <dbReference type="EMBL" id="MBT0993413.1"/>
    </source>
</evidence>
<dbReference type="PANTHER" id="PTHR10192:SF5">
    <property type="entry name" value="GEPHYRIN"/>
    <property type="match status" value="1"/>
</dbReference>
<name>A0ABS5TW83_9CELL</name>
<evidence type="ECO:0000256" key="2">
    <source>
        <dbReference type="ARBA" id="ARBA00005046"/>
    </source>
</evidence>
<dbReference type="SUPFAM" id="SSF63882">
    <property type="entry name" value="MoeA N-terminal region -like"/>
    <property type="match status" value="1"/>
</dbReference>
<dbReference type="InterPro" id="IPR036688">
    <property type="entry name" value="MoeA_C_domain_IV_sf"/>
</dbReference>
<dbReference type="InterPro" id="IPR005111">
    <property type="entry name" value="MoeA_C_domain_IV"/>
</dbReference>
<protein>
    <recommendedName>
        <fullName evidence="7">Molybdopterin molybdenumtransferase</fullName>
        <ecNumber evidence="7">2.10.1.1</ecNumber>
    </recommendedName>
</protein>
<evidence type="ECO:0000313" key="11">
    <source>
        <dbReference type="Proteomes" id="UP000722125"/>
    </source>
</evidence>
<dbReference type="InterPro" id="IPR038987">
    <property type="entry name" value="MoeA-like"/>
</dbReference>
<dbReference type="SMART" id="SM00852">
    <property type="entry name" value="MoCF_biosynth"/>
    <property type="match status" value="1"/>
</dbReference>
<evidence type="ECO:0000256" key="4">
    <source>
        <dbReference type="ARBA" id="ARBA00022505"/>
    </source>
</evidence>
<comment type="function">
    <text evidence="1 7">Catalyzes the insertion of molybdate into adenylated molybdopterin with the concomitant release of AMP.</text>
</comment>
<dbReference type="Gene3D" id="3.90.105.10">
    <property type="entry name" value="Molybdopterin biosynthesis moea protein, domain 2"/>
    <property type="match status" value="1"/>
</dbReference>
<dbReference type="InterPro" id="IPR001453">
    <property type="entry name" value="MoaB/Mog_dom"/>
</dbReference>
<dbReference type="EC" id="2.10.1.1" evidence="7"/>
<dbReference type="Proteomes" id="UP000722125">
    <property type="component" value="Unassembled WGS sequence"/>
</dbReference>
<dbReference type="SUPFAM" id="SSF63867">
    <property type="entry name" value="MoeA C-terminal domain-like"/>
    <property type="match status" value="1"/>
</dbReference>
<feature type="domain" description="MoaB/Mog" evidence="9">
    <location>
        <begin position="188"/>
        <end position="330"/>
    </location>
</feature>
<dbReference type="NCBIfam" id="TIGR00177">
    <property type="entry name" value="molyb_syn"/>
    <property type="match status" value="1"/>
</dbReference>
<keyword evidence="7" id="KW-0460">Magnesium</keyword>
<dbReference type="RefSeq" id="WP_214346909.1">
    <property type="nucleotide sequence ID" value="NZ_JAHBOH010000001.1"/>
</dbReference>
<dbReference type="Pfam" id="PF03454">
    <property type="entry name" value="MoeA_C"/>
    <property type="match status" value="1"/>
</dbReference>
<dbReference type="EMBL" id="JAHBOH010000001">
    <property type="protein sequence ID" value="MBT0993413.1"/>
    <property type="molecule type" value="Genomic_DNA"/>
</dbReference>
<evidence type="ECO:0000259" key="9">
    <source>
        <dbReference type="SMART" id="SM00852"/>
    </source>
</evidence>
<dbReference type="Pfam" id="PF00994">
    <property type="entry name" value="MoCF_biosynth"/>
    <property type="match status" value="1"/>
</dbReference>
<evidence type="ECO:0000256" key="5">
    <source>
        <dbReference type="ARBA" id="ARBA00023150"/>
    </source>
</evidence>
<comment type="cofactor">
    <cofactor evidence="7">
        <name>Mg(2+)</name>
        <dbReference type="ChEBI" id="CHEBI:18420"/>
    </cofactor>
</comment>
<dbReference type="InterPro" id="IPR036425">
    <property type="entry name" value="MoaB/Mog-like_dom_sf"/>
</dbReference>
<dbReference type="SUPFAM" id="SSF53218">
    <property type="entry name" value="Molybdenum cofactor biosynthesis proteins"/>
    <property type="match status" value="1"/>
</dbReference>
<dbReference type="InterPro" id="IPR005110">
    <property type="entry name" value="MoeA_linker/N"/>
</dbReference>
<dbReference type="NCBIfam" id="NF045515">
    <property type="entry name" value="Glp_gephyrin"/>
    <property type="match status" value="1"/>
</dbReference>